<dbReference type="EMBL" id="JASNJD010000009">
    <property type="protein sequence ID" value="MDK3018609.1"/>
    <property type="molecule type" value="Genomic_DNA"/>
</dbReference>
<proteinExistence type="predicted"/>
<dbReference type="PROSITE" id="PS51257">
    <property type="entry name" value="PROKAR_LIPOPROTEIN"/>
    <property type="match status" value="1"/>
</dbReference>
<dbReference type="RefSeq" id="WP_284481425.1">
    <property type="nucleotide sequence ID" value="NZ_JASNJD010000009.1"/>
</dbReference>
<dbReference type="Proteomes" id="UP001243757">
    <property type="component" value="Unassembled WGS sequence"/>
</dbReference>
<feature type="chain" id="PRO_5047531617" description="Lipoprotein" evidence="2">
    <location>
        <begin position="23"/>
        <end position="214"/>
    </location>
</feature>
<accession>A0ABT7F1X2</accession>
<name>A0ABT7F1X2_9RHOB</name>
<protein>
    <recommendedName>
        <fullName evidence="5">Lipoprotein</fullName>
    </recommendedName>
</protein>
<gene>
    <name evidence="3" type="ORF">QO033_13070</name>
</gene>
<comment type="caution">
    <text evidence="3">The sequence shown here is derived from an EMBL/GenBank/DDBJ whole genome shotgun (WGS) entry which is preliminary data.</text>
</comment>
<sequence length="214" mass="23011">MFRIFALLAAAALLAACTAASPDEPLAELGEFRLGHNIVVASKMQKGPVSRDATPEEWVDALTSAVADRFGRYQGSQLYHLGISVEGYMLAPKGVPVIYNPKSALIINVTVWDDAAGRKLNDKVKQFTVFETTTGGTMLMGSGRERTREEQMQMLARNAVRQIEGWMVEMHGEEGWFDLREGAASEATGVASVRELSPVPGDETQPAAAPASGG</sequence>
<keyword evidence="2" id="KW-0732">Signal</keyword>
<reference evidence="3 4" key="1">
    <citation type="submission" date="2023-05" db="EMBL/GenBank/DDBJ databases">
        <title>Pseudodonghicola sp. nov.</title>
        <authorList>
            <person name="Huang J."/>
        </authorList>
    </citation>
    <scope>NUCLEOTIDE SEQUENCE [LARGE SCALE GENOMIC DNA]</scope>
    <source>
        <strain evidence="3 4">IC7</strain>
    </source>
</reference>
<keyword evidence="4" id="KW-1185">Reference proteome</keyword>
<evidence type="ECO:0008006" key="5">
    <source>
        <dbReference type="Google" id="ProtNLM"/>
    </source>
</evidence>
<evidence type="ECO:0000256" key="1">
    <source>
        <dbReference type="SAM" id="MobiDB-lite"/>
    </source>
</evidence>
<evidence type="ECO:0000313" key="3">
    <source>
        <dbReference type="EMBL" id="MDK3018609.1"/>
    </source>
</evidence>
<evidence type="ECO:0000256" key="2">
    <source>
        <dbReference type="SAM" id="SignalP"/>
    </source>
</evidence>
<evidence type="ECO:0000313" key="4">
    <source>
        <dbReference type="Proteomes" id="UP001243757"/>
    </source>
</evidence>
<feature type="region of interest" description="Disordered" evidence="1">
    <location>
        <begin position="195"/>
        <end position="214"/>
    </location>
</feature>
<feature type="signal peptide" evidence="2">
    <location>
        <begin position="1"/>
        <end position="22"/>
    </location>
</feature>
<organism evidence="3 4">
    <name type="scientific">Pseudodonghicola flavimaris</name>
    <dbReference type="NCBI Taxonomy" id="3050036"/>
    <lineage>
        <taxon>Bacteria</taxon>
        <taxon>Pseudomonadati</taxon>
        <taxon>Pseudomonadota</taxon>
        <taxon>Alphaproteobacteria</taxon>
        <taxon>Rhodobacterales</taxon>
        <taxon>Paracoccaceae</taxon>
        <taxon>Pseudodonghicola</taxon>
    </lineage>
</organism>